<evidence type="ECO:0000256" key="3">
    <source>
        <dbReference type="SAM" id="Coils"/>
    </source>
</evidence>
<dbReference type="CDD" id="cd03221">
    <property type="entry name" value="ABCF_EF-3"/>
    <property type="match status" value="2"/>
</dbReference>
<dbReference type="GO" id="GO:0016887">
    <property type="term" value="F:ATP hydrolysis activity"/>
    <property type="evidence" value="ECO:0007669"/>
    <property type="project" value="InterPro"/>
</dbReference>
<evidence type="ECO:0000313" key="6">
    <source>
        <dbReference type="EMBL" id="MCQ4769888.1"/>
    </source>
</evidence>
<dbReference type="InterPro" id="IPR017871">
    <property type="entry name" value="ABC_transporter-like_CS"/>
</dbReference>
<dbReference type="SMART" id="SM00382">
    <property type="entry name" value="AAA"/>
    <property type="match status" value="2"/>
</dbReference>
<comment type="caution">
    <text evidence="6">The sequence shown here is derived from an EMBL/GenBank/DDBJ whole genome shotgun (WGS) entry which is preliminary data.</text>
</comment>
<dbReference type="Pfam" id="PF00005">
    <property type="entry name" value="ABC_tran"/>
    <property type="match status" value="2"/>
</dbReference>
<dbReference type="PANTHER" id="PTHR42855:SF2">
    <property type="entry name" value="DRUG RESISTANCE ABC TRANSPORTER,ATP-BINDING PROTEIN"/>
    <property type="match status" value="1"/>
</dbReference>
<dbReference type="InterPro" id="IPR003439">
    <property type="entry name" value="ABC_transporter-like_ATP-bd"/>
</dbReference>
<evidence type="ECO:0000256" key="1">
    <source>
        <dbReference type="ARBA" id="ARBA00022741"/>
    </source>
</evidence>
<dbReference type="Pfam" id="PF12848">
    <property type="entry name" value="ABC_tran_Xtn"/>
    <property type="match status" value="1"/>
</dbReference>
<proteinExistence type="predicted"/>
<feature type="domain" description="ABC transporter" evidence="5">
    <location>
        <begin position="4"/>
        <end position="258"/>
    </location>
</feature>
<dbReference type="PROSITE" id="PS50893">
    <property type="entry name" value="ABC_TRANSPORTER_2"/>
    <property type="match status" value="2"/>
</dbReference>
<protein>
    <submittedName>
        <fullName evidence="6">ABC-F family ATP-binding cassette domain-containing protein</fullName>
    </submittedName>
</protein>
<keyword evidence="2 6" id="KW-0067">ATP-binding</keyword>
<evidence type="ECO:0000313" key="7">
    <source>
        <dbReference type="Proteomes" id="UP001204562"/>
    </source>
</evidence>
<gene>
    <name evidence="6" type="ORF">NE579_05350</name>
</gene>
<keyword evidence="1" id="KW-0547">Nucleotide-binding</keyword>
<dbReference type="InterPro" id="IPR051309">
    <property type="entry name" value="ABCF_ATPase"/>
</dbReference>
<reference evidence="6" key="1">
    <citation type="submission" date="2022-06" db="EMBL/GenBank/DDBJ databases">
        <title>Isolation of gut microbiota from human fecal samples.</title>
        <authorList>
            <person name="Pamer E.G."/>
            <person name="Barat B."/>
            <person name="Waligurski E."/>
            <person name="Medina S."/>
            <person name="Paddock L."/>
            <person name="Mostad J."/>
        </authorList>
    </citation>
    <scope>NUCLEOTIDE SEQUENCE</scope>
    <source>
        <strain evidence="6">DFI.9.91</strain>
    </source>
</reference>
<dbReference type="FunFam" id="3.40.50.300:FF:000011">
    <property type="entry name" value="Putative ABC transporter ATP-binding component"/>
    <property type="match status" value="1"/>
</dbReference>
<dbReference type="AlphaFoldDB" id="A0AAW5JQE8"/>
<evidence type="ECO:0000259" key="5">
    <source>
        <dbReference type="PROSITE" id="PS50893"/>
    </source>
</evidence>
<dbReference type="RefSeq" id="WP_256303497.1">
    <property type="nucleotide sequence ID" value="NZ_JANFYS010000008.1"/>
</dbReference>
<dbReference type="Gene3D" id="3.40.50.300">
    <property type="entry name" value="P-loop containing nucleotide triphosphate hydrolases"/>
    <property type="match status" value="2"/>
</dbReference>
<evidence type="ECO:0000256" key="2">
    <source>
        <dbReference type="ARBA" id="ARBA00022840"/>
    </source>
</evidence>
<feature type="coiled-coil region" evidence="3">
    <location>
        <begin position="88"/>
        <end position="115"/>
    </location>
</feature>
<dbReference type="Proteomes" id="UP001204562">
    <property type="component" value="Unassembled WGS sequence"/>
</dbReference>
<dbReference type="PROSITE" id="PS00211">
    <property type="entry name" value="ABC_TRANSPORTER_1"/>
    <property type="match status" value="2"/>
</dbReference>
<dbReference type="InterPro" id="IPR032781">
    <property type="entry name" value="ABC_tran_Xtn"/>
</dbReference>
<evidence type="ECO:0000256" key="4">
    <source>
        <dbReference type="SAM" id="MobiDB-lite"/>
    </source>
</evidence>
<dbReference type="SUPFAM" id="SSF52540">
    <property type="entry name" value="P-loop containing nucleoside triphosphate hydrolases"/>
    <property type="match status" value="2"/>
</dbReference>
<feature type="region of interest" description="Disordered" evidence="4">
    <location>
        <begin position="538"/>
        <end position="565"/>
    </location>
</feature>
<dbReference type="PANTHER" id="PTHR42855">
    <property type="entry name" value="ABC TRANSPORTER ATP-BINDING SUBUNIT"/>
    <property type="match status" value="1"/>
</dbReference>
<feature type="domain" description="ABC transporter" evidence="5">
    <location>
        <begin position="330"/>
        <end position="542"/>
    </location>
</feature>
<keyword evidence="3" id="KW-0175">Coiled coil</keyword>
<organism evidence="6 7">
    <name type="scientific">Intestinimonas massiliensis</name>
    <name type="common">ex Afouda et al. 2020</name>
    <dbReference type="NCBI Taxonomy" id="1673721"/>
    <lineage>
        <taxon>Bacteria</taxon>
        <taxon>Bacillati</taxon>
        <taxon>Bacillota</taxon>
        <taxon>Clostridia</taxon>
        <taxon>Eubacteriales</taxon>
        <taxon>Intestinimonas</taxon>
    </lineage>
</organism>
<dbReference type="EMBL" id="JANFYS010000008">
    <property type="protein sequence ID" value="MCQ4769888.1"/>
    <property type="molecule type" value="Genomic_DNA"/>
</dbReference>
<sequence length="635" mass="72368">MIDISVSSLRKEFEVGNKILDGLSFQVDTGERVGLLGKNGAGKTTLFKILTGELDHDGGQVSIAPGKRLGLISQIPVYPAGHTVDMVLRSAFDRLGDMEREMAGLTRRMEAGEDDPALLRRYDNLVAAFEAGGGYDVETPLNKVCNGLQISRDMREQLFSSLSGGEKTRVNLGRLILEDTDILLLDEPTNHLDLRATEWLEDYLARFKGTVLVISHDRWFLDRVVTRVIELVDGKAEFYSGNYSFYVEEKERRYEERRKQYEKEQAKIEQLQEAADKLHLWAFMGADKLHKRAFSMEKRIERLRQTDRPRKERKLDIRFGEREFRGDEVLVVKDLSKSFDGRRLFSDVNLLVEGGERIALLGDNGTGKSTLLKILLGEEEADTGKVRMGPTVRLGYLPQIIHFDHPERSLVDTMLYDLGCSTQEARDRLAAFNFRGEDVFKPVSALSGGEQSRLRLCMLMDEKINLLILDEPTNHLDLSSREWIEEAVADYGGNLLFVSHDRYFIHQFANRIWMLEDGHITDFVGTFAEYNEFQERRARGLSPTAPGKEEPPKKEKPRRTGGTKNLEKEVNAAERAVTRAEEQMYDLTCEIEEAASDYLRLTELYARRDALEDEIAHLYAVWEGLAAELEEAKAE</sequence>
<dbReference type="InterPro" id="IPR027417">
    <property type="entry name" value="P-loop_NTPase"/>
</dbReference>
<name>A0AAW5JQE8_9FIRM</name>
<dbReference type="InterPro" id="IPR003593">
    <property type="entry name" value="AAA+_ATPase"/>
</dbReference>
<feature type="coiled-coil region" evidence="3">
    <location>
        <begin position="247"/>
        <end position="306"/>
    </location>
</feature>
<accession>A0AAW5JQE8</accession>
<dbReference type="GO" id="GO:0005524">
    <property type="term" value="F:ATP binding"/>
    <property type="evidence" value="ECO:0007669"/>
    <property type="project" value="UniProtKB-KW"/>
</dbReference>